<feature type="transmembrane region" description="Helical" evidence="1">
    <location>
        <begin position="333"/>
        <end position="354"/>
    </location>
</feature>
<feature type="transmembrane region" description="Helical" evidence="1">
    <location>
        <begin position="388"/>
        <end position="411"/>
    </location>
</feature>
<feature type="transmembrane region" description="Helical" evidence="1">
    <location>
        <begin position="417"/>
        <end position="436"/>
    </location>
</feature>
<dbReference type="GeneID" id="93758102"/>
<dbReference type="OrthoDB" id="5118998at2"/>
<evidence type="ECO:0000313" key="2">
    <source>
        <dbReference type="EMBL" id="SPT55143.1"/>
    </source>
</evidence>
<keyword evidence="3" id="KW-1185">Reference proteome</keyword>
<keyword evidence="1" id="KW-0812">Transmembrane</keyword>
<keyword evidence="1" id="KW-1133">Transmembrane helix</keyword>
<sequence length="456" mass="47610">MSSVRTAAEALLRSRDRATSALTVAAFALPHAVLLAVTGGVMSFMSRSDAARATGLADDPTTIEGAMVMYVPLAFFAATLLIVPIISMGAAAARLGMSRRERDLAVLRLVGLAPGKTKLACIVETCVFASVGVLIGSVLYAVTLPAWGALSFQGRPMGVGEMWVGVLVLLAEAVAMILLAALSSWLAMRKVAITPLGVARRSLAGRVSPFGPILAVVLLVGWLVVGGFAMNFGAAIGMAILMGFLGAIFLVVNLLGVWSISVMGRIMARWARSPQMMVAGRRLADDPRSVWRSFGAVALVGFIVGVMFPMGSAISTEGGTAMDEVQRIVNGDILRGMMLTFAITLALGAVSTAVNQSIRVIDSAEQMRALSYMGSPRGFMDRSRRLEVALPAFVMVGGSVLMGLVFMSPLIPSGAASGFIAAAAAALVGVLLIVLASEATVPLRRRILASVREGRE</sequence>
<feature type="transmembrane region" description="Helical" evidence="1">
    <location>
        <begin position="21"/>
        <end position="45"/>
    </location>
</feature>
<dbReference type="RefSeq" id="WP_111823213.1">
    <property type="nucleotide sequence ID" value="NZ_CBDERX010000018.1"/>
</dbReference>
<reference evidence="2 3" key="1">
    <citation type="submission" date="2018-06" db="EMBL/GenBank/DDBJ databases">
        <authorList>
            <consortium name="Pathogen Informatics"/>
            <person name="Doyle S."/>
        </authorList>
    </citation>
    <scope>NUCLEOTIDE SEQUENCE [LARGE SCALE GENOMIC DNA]</scope>
    <source>
        <strain evidence="2 3">NCTC9935</strain>
    </source>
</reference>
<feature type="transmembrane region" description="Helical" evidence="1">
    <location>
        <begin position="289"/>
        <end position="313"/>
    </location>
</feature>
<protein>
    <recommendedName>
        <fullName evidence="4">ABC transporter permease</fullName>
    </recommendedName>
</protein>
<feature type="transmembrane region" description="Helical" evidence="1">
    <location>
        <begin position="162"/>
        <end position="188"/>
    </location>
</feature>
<name>A0A2X0TZ45_9ACTO</name>
<feature type="transmembrane region" description="Helical" evidence="1">
    <location>
        <begin position="119"/>
        <end position="142"/>
    </location>
</feature>
<dbReference type="Proteomes" id="UP000250192">
    <property type="component" value="Unassembled WGS sequence"/>
</dbReference>
<proteinExistence type="predicted"/>
<keyword evidence="1" id="KW-0472">Membrane</keyword>
<feature type="transmembrane region" description="Helical" evidence="1">
    <location>
        <begin position="235"/>
        <end position="268"/>
    </location>
</feature>
<evidence type="ECO:0000313" key="3">
    <source>
        <dbReference type="Proteomes" id="UP000250192"/>
    </source>
</evidence>
<gene>
    <name evidence="2" type="ORF">NCTC9935_00636</name>
</gene>
<accession>A0A2X0TZ45</accession>
<dbReference type="STRING" id="1660.APY09_02990"/>
<organism evidence="2 3">
    <name type="scientific">Schaalia odontolytica</name>
    <dbReference type="NCBI Taxonomy" id="1660"/>
    <lineage>
        <taxon>Bacteria</taxon>
        <taxon>Bacillati</taxon>
        <taxon>Actinomycetota</taxon>
        <taxon>Actinomycetes</taxon>
        <taxon>Actinomycetales</taxon>
        <taxon>Actinomycetaceae</taxon>
        <taxon>Schaalia</taxon>
    </lineage>
</organism>
<evidence type="ECO:0000256" key="1">
    <source>
        <dbReference type="SAM" id="Phobius"/>
    </source>
</evidence>
<evidence type="ECO:0008006" key="4">
    <source>
        <dbReference type="Google" id="ProtNLM"/>
    </source>
</evidence>
<feature type="transmembrane region" description="Helical" evidence="1">
    <location>
        <begin position="65"/>
        <end position="92"/>
    </location>
</feature>
<dbReference type="EMBL" id="UAPR01000002">
    <property type="protein sequence ID" value="SPT55143.1"/>
    <property type="molecule type" value="Genomic_DNA"/>
</dbReference>
<dbReference type="AlphaFoldDB" id="A0A2X0TZ45"/>
<feature type="transmembrane region" description="Helical" evidence="1">
    <location>
        <begin position="209"/>
        <end position="229"/>
    </location>
</feature>